<keyword evidence="4" id="KW-1185">Reference proteome</keyword>
<sequence length="183" mass="21036">MDAEVLERPLPRPTAEDYINARILESLIEARLSLEFLGRGLVRNSAGKAFQAWRAFLAALLRLELNKLLQAVKTDEERRWLMERAVPRVPTTRMKALSQMLEKVGYGVLSAWTDKALNLHDYQYNGPDPDMAMSKYRNRGEAAVDVKLLIGELIRRIEELKARVKWTDELENALMELKRELGS</sequence>
<dbReference type="Pfam" id="PF05942">
    <property type="entry name" value="PaREP1"/>
    <property type="match status" value="1"/>
</dbReference>
<dbReference type="EMBL" id="AP026830">
    <property type="protein sequence ID" value="BDR92092.1"/>
    <property type="molecule type" value="Genomic_DNA"/>
</dbReference>
<dbReference type="AlphaFoldDB" id="A0A830DZI9"/>
<reference evidence="2" key="1">
    <citation type="journal article" date="2014" name="Int. J. Syst. Evol. Microbiol.">
        <title>Complete genome sequence of Corynebacterium casei LMG S-19264T (=DSM 44701T), isolated from a smear-ripened cheese.</title>
        <authorList>
            <consortium name="US DOE Joint Genome Institute (JGI-PGF)"/>
            <person name="Walter F."/>
            <person name="Albersmeier A."/>
            <person name="Kalinowski J."/>
            <person name="Ruckert C."/>
        </authorList>
    </citation>
    <scope>NUCLEOTIDE SEQUENCE</scope>
    <source>
        <strain evidence="2">JCM 11219</strain>
    </source>
</reference>
<dbReference type="EMBL" id="BMNM01000001">
    <property type="protein sequence ID" value="GGI67929.1"/>
    <property type="molecule type" value="Genomic_DNA"/>
</dbReference>
<reference evidence="1" key="4">
    <citation type="journal article" date="2023" name="Microbiol. Resour. Announc.">
        <title>Complete Genome Sequence of Vulcanisaeta souniana Strain IC-059, a Hyperthermophilic Archaeon Isolated from Hot Spring Water in Japan.</title>
        <authorList>
            <person name="Kato S."/>
            <person name="Itoh T."/>
            <person name="Wu L."/>
            <person name="Ma J."/>
            <person name="Ohkuma M."/>
        </authorList>
    </citation>
    <scope>NUCLEOTIDE SEQUENCE</scope>
    <source>
        <strain evidence="1">JCM 11219</strain>
    </source>
</reference>
<evidence type="ECO:0008006" key="5">
    <source>
        <dbReference type="Google" id="ProtNLM"/>
    </source>
</evidence>
<organism evidence="2 3">
    <name type="scientific">Vulcanisaeta souniana JCM 11219</name>
    <dbReference type="NCBI Taxonomy" id="1293586"/>
    <lineage>
        <taxon>Archaea</taxon>
        <taxon>Thermoproteota</taxon>
        <taxon>Thermoprotei</taxon>
        <taxon>Thermoproteales</taxon>
        <taxon>Thermoproteaceae</taxon>
        <taxon>Vulcanisaeta</taxon>
    </lineage>
</organism>
<dbReference type="Proteomes" id="UP000657075">
    <property type="component" value="Unassembled WGS sequence"/>
</dbReference>
<reference evidence="4" key="3">
    <citation type="submission" date="2022-09" db="EMBL/GenBank/DDBJ databases">
        <title>Complete genome sequence of Vulcanisaeta souniana.</title>
        <authorList>
            <person name="Kato S."/>
            <person name="Itoh T."/>
            <person name="Ohkuma M."/>
        </authorList>
    </citation>
    <scope>NUCLEOTIDE SEQUENCE [LARGE SCALE GENOMIC DNA]</scope>
    <source>
        <strain evidence="4">JCM 11219</strain>
    </source>
</reference>
<dbReference type="InterPro" id="IPR010268">
    <property type="entry name" value="PaREP1"/>
</dbReference>
<dbReference type="OrthoDB" id="37218at2157"/>
<evidence type="ECO:0000313" key="2">
    <source>
        <dbReference type="EMBL" id="GGI67929.1"/>
    </source>
</evidence>
<accession>A0A830DZI9</accession>
<evidence type="ECO:0000313" key="3">
    <source>
        <dbReference type="Proteomes" id="UP000657075"/>
    </source>
</evidence>
<evidence type="ECO:0000313" key="4">
    <source>
        <dbReference type="Proteomes" id="UP001060771"/>
    </source>
</evidence>
<evidence type="ECO:0000313" key="1">
    <source>
        <dbReference type="EMBL" id="BDR92092.1"/>
    </source>
</evidence>
<protein>
    <recommendedName>
        <fullName evidence="5">PaREP1 family protein</fullName>
    </recommendedName>
</protein>
<proteinExistence type="predicted"/>
<name>A0A830DZI9_9CREN</name>
<dbReference type="Proteomes" id="UP001060771">
    <property type="component" value="Chromosome"/>
</dbReference>
<dbReference type="GeneID" id="76206731"/>
<dbReference type="RefSeq" id="WP_188602261.1">
    <property type="nucleotide sequence ID" value="NZ_AP026830.1"/>
</dbReference>
<gene>
    <name evidence="2" type="ORF">GCM10007112_01220</name>
    <name evidence="1" type="ORF">Vsou_11850</name>
</gene>
<reference evidence="2" key="2">
    <citation type="submission" date="2020-09" db="EMBL/GenBank/DDBJ databases">
        <authorList>
            <person name="Sun Q."/>
            <person name="Ohkuma M."/>
        </authorList>
    </citation>
    <scope>NUCLEOTIDE SEQUENCE</scope>
    <source>
        <strain evidence="2">JCM 11219</strain>
    </source>
</reference>